<proteinExistence type="predicted"/>
<dbReference type="EMBL" id="CAEZUR010000040">
    <property type="protein sequence ID" value="CAB4607721.1"/>
    <property type="molecule type" value="Genomic_DNA"/>
</dbReference>
<keyword evidence="3" id="KW-0408">Iron</keyword>
<gene>
    <name evidence="7" type="ORF">UFOPK1433_00528</name>
    <name evidence="8" type="ORF">UFOPK1843_00615</name>
</gene>
<reference evidence="7" key="1">
    <citation type="submission" date="2020-05" db="EMBL/GenBank/DDBJ databases">
        <authorList>
            <person name="Chiriac C."/>
            <person name="Salcher M."/>
            <person name="Ghai R."/>
            <person name="Kavagutti S V."/>
        </authorList>
    </citation>
    <scope>NUCLEOTIDE SEQUENCE</scope>
</reference>
<keyword evidence="5" id="KW-0472">Membrane</keyword>
<evidence type="ECO:0000256" key="1">
    <source>
        <dbReference type="ARBA" id="ARBA00022714"/>
    </source>
</evidence>
<feature type="domain" description="Rieske" evidence="6">
    <location>
        <begin position="51"/>
        <end position="147"/>
    </location>
</feature>
<dbReference type="PROSITE" id="PS51296">
    <property type="entry name" value="RIESKE"/>
    <property type="match status" value="1"/>
</dbReference>
<protein>
    <submittedName>
        <fullName evidence="7">Unannotated protein</fullName>
    </submittedName>
</protein>
<evidence type="ECO:0000313" key="7">
    <source>
        <dbReference type="EMBL" id="CAB4541516.1"/>
    </source>
</evidence>
<dbReference type="InterPro" id="IPR017941">
    <property type="entry name" value="Rieske_2Fe-2S"/>
</dbReference>
<dbReference type="GO" id="GO:0046872">
    <property type="term" value="F:metal ion binding"/>
    <property type="evidence" value="ECO:0007669"/>
    <property type="project" value="UniProtKB-KW"/>
</dbReference>
<sequence>MEKSCAATCDSSNHNHNELSRKALFAGLATVLTGIGLSALGATAAEAATKYKVALASKIPIGSAKVFTVGGKSVLITQPRAGVFRAFKNQCTHQGAPLGSQKLLNGKLVCNQHGANFNASNGAVVGGPAPTSLTKYTATKSGNYIYVTI</sequence>
<dbReference type="InterPro" id="IPR036922">
    <property type="entry name" value="Rieske_2Fe-2S_sf"/>
</dbReference>
<evidence type="ECO:0000256" key="3">
    <source>
        <dbReference type="ARBA" id="ARBA00023004"/>
    </source>
</evidence>
<accession>A0A6J6BRA7</accession>
<keyword evidence="2" id="KW-0479">Metal-binding</keyword>
<evidence type="ECO:0000259" key="6">
    <source>
        <dbReference type="PROSITE" id="PS51296"/>
    </source>
</evidence>
<keyword evidence="5" id="KW-1133">Transmembrane helix</keyword>
<dbReference type="EMBL" id="CAEZSN010000046">
    <property type="protein sequence ID" value="CAB4541516.1"/>
    <property type="molecule type" value="Genomic_DNA"/>
</dbReference>
<dbReference type="AlphaFoldDB" id="A0A6J6BRA7"/>
<dbReference type="Pfam" id="PF00355">
    <property type="entry name" value="Rieske"/>
    <property type="match status" value="1"/>
</dbReference>
<keyword evidence="5" id="KW-0812">Transmembrane</keyword>
<evidence type="ECO:0000256" key="4">
    <source>
        <dbReference type="ARBA" id="ARBA00023014"/>
    </source>
</evidence>
<keyword evidence="4" id="KW-0411">Iron-sulfur</keyword>
<evidence type="ECO:0000256" key="5">
    <source>
        <dbReference type="SAM" id="Phobius"/>
    </source>
</evidence>
<keyword evidence="1" id="KW-0001">2Fe-2S</keyword>
<dbReference type="SUPFAM" id="SSF50022">
    <property type="entry name" value="ISP domain"/>
    <property type="match status" value="1"/>
</dbReference>
<dbReference type="CDD" id="cd03467">
    <property type="entry name" value="Rieske"/>
    <property type="match status" value="1"/>
</dbReference>
<dbReference type="Gene3D" id="2.102.10.10">
    <property type="entry name" value="Rieske [2Fe-2S] iron-sulphur domain"/>
    <property type="match status" value="1"/>
</dbReference>
<name>A0A6J6BRA7_9ZZZZ</name>
<evidence type="ECO:0000313" key="8">
    <source>
        <dbReference type="EMBL" id="CAB4607721.1"/>
    </source>
</evidence>
<evidence type="ECO:0000256" key="2">
    <source>
        <dbReference type="ARBA" id="ARBA00022723"/>
    </source>
</evidence>
<feature type="transmembrane region" description="Helical" evidence="5">
    <location>
        <begin position="23"/>
        <end position="45"/>
    </location>
</feature>
<organism evidence="7">
    <name type="scientific">freshwater metagenome</name>
    <dbReference type="NCBI Taxonomy" id="449393"/>
    <lineage>
        <taxon>unclassified sequences</taxon>
        <taxon>metagenomes</taxon>
        <taxon>ecological metagenomes</taxon>
    </lineage>
</organism>
<dbReference type="GO" id="GO:0051537">
    <property type="term" value="F:2 iron, 2 sulfur cluster binding"/>
    <property type="evidence" value="ECO:0007669"/>
    <property type="project" value="UniProtKB-KW"/>
</dbReference>